<proteinExistence type="predicted"/>
<evidence type="ECO:0000256" key="1">
    <source>
        <dbReference type="SAM" id="MobiDB-lite"/>
    </source>
</evidence>
<feature type="compositionally biased region" description="Polar residues" evidence="1">
    <location>
        <begin position="39"/>
        <end position="49"/>
    </location>
</feature>
<feature type="compositionally biased region" description="Polar residues" evidence="1">
    <location>
        <begin position="148"/>
        <end position="159"/>
    </location>
</feature>
<dbReference type="EMBL" id="JBBPBM010000058">
    <property type="protein sequence ID" value="KAK8516562.1"/>
    <property type="molecule type" value="Genomic_DNA"/>
</dbReference>
<sequence>MSNDDINTNYNPISFDHIFRDVDPLSEWLQEKENPLLDGQNSGLFPGNSSDDEINVVDQSQQQNLSDSSSSATPTQSGGDGQDNCGLSPTYDNDRESGDREFGGNMFTTPSGSRERSEPKARSNEKGKDTKMHTSEGSSSRRRSTSTNLGYTDSSTSTHGFYPPGLRQSSNFQPPHSYYPSFPNYGMPMPYQPQMYHPPPMYQPPPPHMYPPQINPPPQLFENQGENVIFFGYIFGQGPQSQ</sequence>
<feature type="region of interest" description="Disordered" evidence="1">
    <location>
        <begin position="31"/>
        <end position="175"/>
    </location>
</feature>
<evidence type="ECO:0000313" key="2">
    <source>
        <dbReference type="EMBL" id="KAK8516562.1"/>
    </source>
</evidence>
<comment type="caution">
    <text evidence="2">The sequence shown here is derived from an EMBL/GenBank/DDBJ whole genome shotgun (WGS) entry which is preliminary data.</text>
</comment>
<name>A0ABR2CAW0_9ROSI</name>
<feature type="region of interest" description="Disordered" evidence="1">
    <location>
        <begin position="198"/>
        <end position="222"/>
    </location>
</feature>
<protein>
    <submittedName>
        <fullName evidence="2">Uncharacterized protein</fullName>
    </submittedName>
</protein>
<feature type="compositionally biased region" description="Pro residues" evidence="1">
    <location>
        <begin position="198"/>
        <end position="219"/>
    </location>
</feature>
<reference evidence="2 3" key="1">
    <citation type="journal article" date="2024" name="G3 (Bethesda)">
        <title>Genome assembly of Hibiscus sabdariffa L. provides insights into metabolisms of medicinal natural products.</title>
        <authorList>
            <person name="Kim T."/>
        </authorList>
    </citation>
    <scope>NUCLEOTIDE SEQUENCE [LARGE SCALE GENOMIC DNA]</scope>
    <source>
        <strain evidence="2">TK-2024</strain>
        <tissue evidence="2">Old leaves</tissue>
    </source>
</reference>
<feature type="compositionally biased region" description="Basic and acidic residues" evidence="1">
    <location>
        <begin position="92"/>
        <end position="102"/>
    </location>
</feature>
<dbReference type="Proteomes" id="UP001472677">
    <property type="component" value="Unassembled WGS sequence"/>
</dbReference>
<feature type="compositionally biased region" description="Basic and acidic residues" evidence="1">
    <location>
        <begin position="113"/>
        <end position="134"/>
    </location>
</feature>
<gene>
    <name evidence="2" type="ORF">V6N12_038800</name>
</gene>
<organism evidence="2 3">
    <name type="scientific">Hibiscus sabdariffa</name>
    <name type="common">roselle</name>
    <dbReference type="NCBI Taxonomy" id="183260"/>
    <lineage>
        <taxon>Eukaryota</taxon>
        <taxon>Viridiplantae</taxon>
        <taxon>Streptophyta</taxon>
        <taxon>Embryophyta</taxon>
        <taxon>Tracheophyta</taxon>
        <taxon>Spermatophyta</taxon>
        <taxon>Magnoliopsida</taxon>
        <taxon>eudicotyledons</taxon>
        <taxon>Gunneridae</taxon>
        <taxon>Pentapetalae</taxon>
        <taxon>rosids</taxon>
        <taxon>malvids</taxon>
        <taxon>Malvales</taxon>
        <taxon>Malvaceae</taxon>
        <taxon>Malvoideae</taxon>
        <taxon>Hibiscus</taxon>
    </lineage>
</organism>
<evidence type="ECO:0000313" key="3">
    <source>
        <dbReference type="Proteomes" id="UP001472677"/>
    </source>
</evidence>
<keyword evidence="3" id="KW-1185">Reference proteome</keyword>
<accession>A0ABR2CAW0</accession>
<feature type="compositionally biased region" description="Low complexity" evidence="1">
    <location>
        <begin position="56"/>
        <end position="71"/>
    </location>
</feature>